<evidence type="ECO:0000313" key="2">
    <source>
        <dbReference type="Proteomes" id="UP000002506"/>
    </source>
</evidence>
<dbReference type="EMBL" id="CP001827">
    <property type="protein sequence ID" value="ACZ61416.1"/>
    <property type="molecule type" value="Genomic_DNA"/>
</dbReference>
<protein>
    <submittedName>
        <fullName evidence="1">Uncharacterized protein</fullName>
    </submittedName>
</protein>
<dbReference type="AlphaFoldDB" id="D2BGG6"/>
<organism evidence="1 2">
    <name type="scientific">Dehalococcoides mccartyi (strain VS)</name>
    <dbReference type="NCBI Taxonomy" id="311424"/>
    <lineage>
        <taxon>Bacteria</taxon>
        <taxon>Bacillati</taxon>
        <taxon>Chloroflexota</taxon>
        <taxon>Dehalococcoidia</taxon>
        <taxon>Dehalococcoidales</taxon>
        <taxon>Dehalococcoidaceae</taxon>
        <taxon>Dehalococcoides</taxon>
    </lineage>
</organism>
<dbReference type="Proteomes" id="UP000002506">
    <property type="component" value="Chromosome"/>
</dbReference>
<gene>
    <name evidence="1" type="ordered locus">DhcVS_254</name>
</gene>
<reference evidence="1 2" key="1">
    <citation type="journal article" date="2009" name="PLoS Genet.">
        <title>Localized plasticity in the streamlined genomes of vinyl chloride respiring Dehalococcoides.</title>
        <authorList>
            <person name="McMurdie P.J."/>
            <person name="Behrens S.F."/>
            <person name="Muller J.A."/>
            <person name="Goke J."/>
            <person name="Ritalahti K.M."/>
            <person name="Wagner R."/>
            <person name="Goltsman E."/>
            <person name="Lapidus A."/>
            <person name="Holmes S."/>
            <person name="Loffler F.E."/>
            <person name="Spormann A.M."/>
        </authorList>
    </citation>
    <scope>NUCLEOTIDE SEQUENCE [LARGE SCALE GENOMIC DNA]</scope>
    <source>
        <strain evidence="1 2">VS</strain>
    </source>
</reference>
<evidence type="ECO:0000313" key="1">
    <source>
        <dbReference type="EMBL" id="ACZ61416.1"/>
    </source>
</evidence>
<proteinExistence type="predicted"/>
<accession>D2BGG6</accession>
<dbReference type="HOGENOM" id="CLU_2408361_0_0_0"/>
<sequence>MSSIPKPCFATDDRRYTMKPGHTDGMWKAVSEGGKWKVQSSKNEVVAVVDNSRQAEANAKLIAASPMMFEALSGLVQLIGEEDLPDNGELSGAAICDLARSALALATGKTWPLT</sequence>
<dbReference type="KEGG" id="dev:DhcVS_254"/>
<name>D2BGG6_DEHMV</name>